<dbReference type="InterPro" id="IPR001633">
    <property type="entry name" value="EAL_dom"/>
</dbReference>
<reference evidence="5" key="1">
    <citation type="journal article" date="2015" name="Nature">
        <title>Complex archaea that bridge the gap between prokaryotes and eukaryotes.</title>
        <authorList>
            <person name="Spang A."/>
            <person name="Saw J.H."/>
            <person name="Jorgensen S.L."/>
            <person name="Zaremba-Niedzwiedzka K."/>
            <person name="Martijn J."/>
            <person name="Lind A.E."/>
            <person name="van Eijk R."/>
            <person name="Schleper C."/>
            <person name="Guy L."/>
            <person name="Ettema T.J."/>
        </authorList>
    </citation>
    <scope>NUCLEOTIDE SEQUENCE</scope>
</reference>
<dbReference type="InterPro" id="IPR050706">
    <property type="entry name" value="Cyclic-di-GMP_PDE-like"/>
</dbReference>
<protein>
    <recommendedName>
        <fullName evidence="6">EAL domain-containing protein</fullName>
    </recommendedName>
</protein>
<dbReference type="SMART" id="SM00267">
    <property type="entry name" value="GGDEF"/>
    <property type="match status" value="1"/>
</dbReference>
<dbReference type="InterPro" id="IPR000160">
    <property type="entry name" value="GGDEF_dom"/>
</dbReference>
<dbReference type="Gene3D" id="6.10.340.10">
    <property type="match status" value="1"/>
</dbReference>
<evidence type="ECO:0008006" key="6">
    <source>
        <dbReference type="Google" id="ProtNLM"/>
    </source>
</evidence>
<keyword evidence="1" id="KW-1133">Transmembrane helix</keyword>
<accession>A0A0F9Y227</accession>
<dbReference type="Pfam" id="PF00990">
    <property type="entry name" value="GGDEF"/>
    <property type="match status" value="1"/>
</dbReference>
<comment type="caution">
    <text evidence="5">The sequence shown here is derived from an EMBL/GenBank/DDBJ whole genome shotgun (WGS) entry which is preliminary data.</text>
</comment>
<dbReference type="Pfam" id="PF00563">
    <property type="entry name" value="EAL"/>
    <property type="match status" value="1"/>
</dbReference>
<dbReference type="SUPFAM" id="SSF55073">
    <property type="entry name" value="Nucleotide cyclase"/>
    <property type="match status" value="1"/>
</dbReference>
<dbReference type="EMBL" id="LAZR01000050">
    <property type="protein sequence ID" value="KKN98698.1"/>
    <property type="molecule type" value="Genomic_DNA"/>
</dbReference>
<dbReference type="PANTHER" id="PTHR33121:SF71">
    <property type="entry name" value="OXYGEN SENSOR PROTEIN DOSP"/>
    <property type="match status" value="1"/>
</dbReference>
<feature type="transmembrane region" description="Helical" evidence="1">
    <location>
        <begin position="264"/>
        <end position="283"/>
    </location>
</feature>
<dbReference type="InterPro" id="IPR029150">
    <property type="entry name" value="dCache_3"/>
</dbReference>
<evidence type="ECO:0000256" key="1">
    <source>
        <dbReference type="SAM" id="Phobius"/>
    </source>
</evidence>
<evidence type="ECO:0000313" key="5">
    <source>
        <dbReference type="EMBL" id="KKN98698.1"/>
    </source>
</evidence>
<evidence type="ECO:0000259" key="3">
    <source>
        <dbReference type="PROSITE" id="PS50885"/>
    </source>
</evidence>
<dbReference type="CDD" id="cd06225">
    <property type="entry name" value="HAMP"/>
    <property type="match status" value="1"/>
</dbReference>
<evidence type="ECO:0000259" key="2">
    <source>
        <dbReference type="PROSITE" id="PS50883"/>
    </source>
</evidence>
<keyword evidence="1" id="KW-0812">Transmembrane</keyword>
<name>A0A0F9Y227_9ZZZZ</name>
<dbReference type="PROSITE" id="PS50885">
    <property type="entry name" value="HAMP"/>
    <property type="match status" value="1"/>
</dbReference>
<dbReference type="SMART" id="SM00304">
    <property type="entry name" value="HAMP"/>
    <property type="match status" value="1"/>
</dbReference>
<dbReference type="PROSITE" id="PS50883">
    <property type="entry name" value="EAL"/>
    <property type="match status" value="1"/>
</dbReference>
<dbReference type="InterPro" id="IPR029787">
    <property type="entry name" value="Nucleotide_cyclase"/>
</dbReference>
<dbReference type="SMART" id="SM00052">
    <property type="entry name" value="EAL"/>
    <property type="match status" value="1"/>
</dbReference>
<feature type="domain" description="HAMP" evidence="3">
    <location>
        <begin position="284"/>
        <end position="336"/>
    </location>
</feature>
<dbReference type="InterPro" id="IPR043128">
    <property type="entry name" value="Rev_trsase/Diguanyl_cyclase"/>
</dbReference>
<evidence type="ECO:0000259" key="4">
    <source>
        <dbReference type="PROSITE" id="PS50887"/>
    </source>
</evidence>
<feature type="domain" description="EAL" evidence="2">
    <location>
        <begin position="508"/>
        <end position="761"/>
    </location>
</feature>
<dbReference type="CDD" id="cd01948">
    <property type="entry name" value="EAL"/>
    <property type="match status" value="1"/>
</dbReference>
<dbReference type="PROSITE" id="PS50887">
    <property type="entry name" value="GGDEF"/>
    <property type="match status" value="1"/>
</dbReference>
<sequence length="769" mass="84267">MLRIKHLQTRLILLLVGLLVLVLAAVFTAVYTSTTISAERQARQRLEVGANVFQRLLELRVRELTNATQVLVADFGFREAVATGDLPTISSALLNQANRIGADQALFLSPDGQIKISSKAAQSGARVDLQAAGTLYADALLAVIDDQPHLLVEAEVKAPVTIGQVAMAFELNSELATEMKQLTGLDVSFLTIRSPVRLAVTSTLENYLGLAEIQTDIISKTIMGAEFLSVQIPLLQQDEYLVTAELLSPLDEALAMFDMLKRELILITLVALIMSSVVAIMLAGNLSRPVSRLADAARRIGLGDYSRPVLLARDDELGGLASSLDRMRQEISSREQQLLHNAYHDPLTGLANLSKVRDRLGTALAAGSQGTLTLLYLVGVEHLVNATGQTRVEELIKDVASRLDGALPANSMLGFQPGMGFLVVTENLDLDRSVVTADAMLTLLSKRVSFAGAKVSLQWLAGVVEWPRHSRDPDELLRQVGIAQSDAELGKDRIAVYQANLDQAYLRRMRIIRDLPYAPQLKELSVVFQPKLDLKTGQVGQVEALMRWTHPELGAVRPDEFIPLAEQTGSIRMLTQWMLLAVVSQLRTWLDKGIHLQVAMNISARDLEDPQFPERVAMVLQAQQISARWLSLEVTESALMKEPELSLMCLAKLRDQGTELAVDDYGTGYSSLATLKSLPVQNLKIDKSFVMQLADGTDDAIIVKSTIELAHNMGLKVVAEGIESAGSLAWLRLRGCDVGQGYFISRPVPALQLESWLETVPQRFEQNGI</sequence>
<organism evidence="5">
    <name type="scientific">marine sediment metagenome</name>
    <dbReference type="NCBI Taxonomy" id="412755"/>
    <lineage>
        <taxon>unclassified sequences</taxon>
        <taxon>metagenomes</taxon>
        <taxon>ecological metagenomes</taxon>
    </lineage>
</organism>
<gene>
    <name evidence="5" type="ORF">LCGC14_0143780</name>
</gene>
<dbReference type="Gene3D" id="3.20.20.450">
    <property type="entry name" value="EAL domain"/>
    <property type="match status" value="1"/>
</dbReference>
<dbReference type="GO" id="GO:0071111">
    <property type="term" value="F:cyclic-guanylate-specific phosphodiesterase activity"/>
    <property type="evidence" value="ECO:0007669"/>
    <property type="project" value="InterPro"/>
</dbReference>
<dbReference type="Pfam" id="PF14827">
    <property type="entry name" value="dCache_3"/>
    <property type="match status" value="1"/>
</dbReference>
<dbReference type="PANTHER" id="PTHR33121">
    <property type="entry name" value="CYCLIC DI-GMP PHOSPHODIESTERASE PDEF"/>
    <property type="match status" value="1"/>
</dbReference>
<dbReference type="GO" id="GO:0016020">
    <property type="term" value="C:membrane"/>
    <property type="evidence" value="ECO:0007669"/>
    <property type="project" value="InterPro"/>
</dbReference>
<dbReference type="SUPFAM" id="SSF141868">
    <property type="entry name" value="EAL domain-like"/>
    <property type="match status" value="1"/>
</dbReference>
<dbReference type="SUPFAM" id="SSF158472">
    <property type="entry name" value="HAMP domain-like"/>
    <property type="match status" value="1"/>
</dbReference>
<feature type="domain" description="GGDEF" evidence="4">
    <location>
        <begin position="371"/>
        <end position="499"/>
    </location>
</feature>
<dbReference type="Pfam" id="PF00672">
    <property type="entry name" value="HAMP"/>
    <property type="match status" value="1"/>
</dbReference>
<keyword evidence="1" id="KW-0472">Membrane</keyword>
<dbReference type="InterPro" id="IPR003660">
    <property type="entry name" value="HAMP_dom"/>
</dbReference>
<dbReference type="AlphaFoldDB" id="A0A0F9Y227"/>
<dbReference type="Gene3D" id="3.30.70.270">
    <property type="match status" value="1"/>
</dbReference>
<dbReference type="InterPro" id="IPR035919">
    <property type="entry name" value="EAL_sf"/>
</dbReference>
<dbReference type="GO" id="GO:0007165">
    <property type="term" value="P:signal transduction"/>
    <property type="evidence" value="ECO:0007669"/>
    <property type="project" value="InterPro"/>
</dbReference>
<proteinExistence type="predicted"/>